<evidence type="ECO:0000256" key="1">
    <source>
        <dbReference type="SAM" id="MobiDB-lite"/>
    </source>
</evidence>
<dbReference type="AlphaFoldDB" id="A0A3B1E6X5"/>
<protein>
    <submittedName>
        <fullName evidence="2">Uncharacterized protein</fullName>
    </submittedName>
</protein>
<gene>
    <name evidence="2" type="ORF">MNBD_PLANCTO02-950</name>
</gene>
<feature type="region of interest" description="Disordered" evidence="1">
    <location>
        <begin position="399"/>
        <end position="418"/>
    </location>
</feature>
<dbReference type="EMBL" id="UOGL01000295">
    <property type="protein sequence ID" value="VAX39107.1"/>
    <property type="molecule type" value="Genomic_DNA"/>
</dbReference>
<name>A0A3B1E6X5_9ZZZZ</name>
<sequence length="418" mass="47691">MVNKQSSIAVITILLVGFSSLQNSKAETNANSPDKASVIIQKVVPVIAEIPISEKKSTPLPLVLSPQPPRTLSMPVAVKPIRPAPQDILGKRVEEAIKISTRRYLTANIHTPWQVMHGMLALRRDYQLKQGTKKINALDWISKGQKFQGEPWFQKTKFGGRGHKFNKAYAFEGHPNQCFALLSMSGLPLDHKFQTPSGSITVQDIVNNAKMEVNDREEMTWTLWALSRYLPAEAEWRNKKGDVWSMERLVRTQLNVNVYKAPCGGTHSLFALAFARKYYLKKHRYLRGVWLEADQKIKRYIQEARVYQNSDGTFSTEHFNGKGYKRDFKTRLSTSGHVLEFLVMAASDKQLKEPWLRKGINTVAMELLNNRRRPAECGGLYHAMDALVIYRNRTNPIPTNPKPVMAKSIKKGWKRRVH</sequence>
<proteinExistence type="predicted"/>
<feature type="compositionally biased region" description="Basic residues" evidence="1">
    <location>
        <begin position="408"/>
        <end position="418"/>
    </location>
</feature>
<organism evidence="2">
    <name type="scientific">hydrothermal vent metagenome</name>
    <dbReference type="NCBI Taxonomy" id="652676"/>
    <lineage>
        <taxon>unclassified sequences</taxon>
        <taxon>metagenomes</taxon>
        <taxon>ecological metagenomes</taxon>
    </lineage>
</organism>
<reference evidence="2" key="1">
    <citation type="submission" date="2018-06" db="EMBL/GenBank/DDBJ databases">
        <authorList>
            <person name="Zhirakovskaya E."/>
        </authorList>
    </citation>
    <scope>NUCLEOTIDE SEQUENCE</scope>
</reference>
<evidence type="ECO:0000313" key="2">
    <source>
        <dbReference type="EMBL" id="VAX39107.1"/>
    </source>
</evidence>
<accession>A0A3B1E6X5</accession>